<evidence type="ECO:0000313" key="2">
    <source>
        <dbReference type="Proteomes" id="UP001281147"/>
    </source>
</evidence>
<organism evidence="1 2">
    <name type="scientific">Vermiconidia calcicola</name>
    <dbReference type="NCBI Taxonomy" id="1690605"/>
    <lineage>
        <taxon>Eukaryota</taxon>
        <taxon>Fungi</taxon>
        <taxon>Dikarya</taxon>
        <taxon>Ascomycota</taxon>
        <taxon>Pezizomycotina</taxon>
        <taxon>Dothideomycetes</taxon>
        <taxon>Dothideomycetidae</taxon>
        <taxon>Mycosphaerellales</taxon>
        <taxon>Extremaceae</taxon>
        <taxon>Vermiconidia</taxon>
    </lineage>
</organism>
<accession>A0ACC3NB46</accession>
<proteinExistence type="predicted"/>
<keyword evidence="2" id="KW-1185">Reference proteome</keyword>
<sequence length="75" mass="8281">MNDPFVQADAILLFRLSIPSYGLGTILRTILTDTLHTDLAPKCYVVAAVLVIGWTSLSGRIEKGVLNAFYRRQDA</sequence>
<protein>
    <submittedName>
        <fullName evidence="1">Uncharacterized protein</fullName>
    </submittedName>
</protein>
<dbReference type="Proteomes" id="UP001281147">
    <property type="component" value="Unassembled WGS sequence"/>
</dbReference>
<dbReference type="EMBL" id="JAUTXU010000060">
    <property type="protein sequence ID" value="KAK3713765.1"/>
    <property type="molecule type" value="Genomic_DNA"/>
</dbReference>
<comment type="caution">
    <text evidence="1">The sequence shown here is derived from an EMBL/GenBank/DDBJ whole genome shotgun (WGS) entry which is preliminary data.</text>
</comment>
<reference evidence="1" key="1">
    <citation type="submission" date="2023-07" db="EMBL/GenBank/DDBJ databases">
        <title>Black Yeasts Isolated from many extreme environments.</title>
        <authorList>
            <person name="Coleine C."/>
            <person name="Stajich J.E."/>
            <person name="Selbmann L."/>
        </authorList>
    </citation>
    <scope>NUCLEOTIDE SEQUENCE</scope>
    <source>
        <strain evidence="1">CCFEE 5714</strain>
    </source>
</reference>
<evidence type="ECO:0000313" key="1">
    <source>
        <dbReference type="EMBL" id="KAK3713765.1"/>
    </source>
</evidence>
<gene>
    <name evidence="1" type="ORF">LTR37_008251</name>
</gene>
<name>A0ACC3NB46_9PEZI</name>